<name>A0A433DHS7_9FUNG</name>
<reference evidence="1 2" key="1">
    <citation type="journal article" date="2018" name="New Phytol.">
        <title>Phylogenomics of Endogonaceae and evolution of mycorrhizas within Mucoromycota.</title>
        <authorList>
            <person name="Chang Y."/>
            <person name="Desiro A."/>
            <person name="Na H."/>
            <person name="Sandor L."/>
            <person name="Lipzen A."/>
            <person name="Clum A."/>
            <person name="Barry K."/>
            <person name="Grigoriev I.V."/>
            <person name="Martin F.M."/>
            <person name="Stajich J.E."/>
            <person name="Smith M.E."/>
            <person name="Bonito G."/>
            <person name="Spatafora J.W."/>
        </authorList>
    </citation>
    <scope>NUCLEOTIDE SEQUENCE [LARGE SCALE GENOMIC DNA]</scope>
    <source>
        <strain evidence="1 2">GMNB39</strain>
    </source>
</reference>
<dbReference type="EMBL" id="RBNI01001499">
    <property type="protein sequence ID" value="RUP50377.1"/>
    <property type="molecule type" value="Genomic_DNA"/>
</dbReference>
<organism evidence="1 2">
    <name type="scientific">Jimgerdemannia flammicorona</name>
    <dbReference type="NCBI Taxonomy" id="994334"/>
    <lineage>
        <taxon>Eukaryota</taxon>
        <taxon>Fungi</taxon>
        <taxon>Fungi incertae sedis</taxon>
        <taxon>Mucoromycota</taxon>
        <taxon>Mucoromycotina</taxon>
        <taxon>Endogonomycetes</taxon>
        <taxon>Endogonales</taxon>
        <taxon>Endogonaceae</taxon>
        <taxon>Jimgerdemannia</taxon>
    </lineage>
</organism>
<dbReference type="Proteomes" id="UP000268093">
    <property type="component" value="Unassembled WGS sequence"/>
</dbReference>
<protein>
    <submittedName>
        <fullName evidence="1">Uncharacterized protein</fullName>
    </submittedName>
</protein>
<evidence type="ECO:0000313" key="1">
    <source>
        <dbReference type="EMBL" id="RUP50377.1"/>
    </source>
</evidence>
<gene>
    <name evidence="1" type="ORF">BC936DRAFT_139425</name>
</gene>
<sequence>MDVAWHIATCPDPASPLRCCPLTSHSPVHRCPGLARTQVTGLRLLGVARSQVSRPCGFAFLYIISAR</sequence>
<evidence type="ECO:0000313" key="2">
    <source>
        <dbReference type="Proteomes" id="UP000268093"/>
    </source>
</evidence>
<dbReference type="AlphaFoldDB" id="A0A433DHS7"/>
<keyword evidence="2" id="KW-1185">Reference proteome</keyword>
<accession>A0A433DHS7</accession>
<comment type="caution">
    <text evidence="1">The sequence shown here is derived from an EMBL/GenBank/DDBJ whole genome shotgun (WGS) entry which is preliminary data.</text>
</comment>
<proteinExistence type="predicted"/>